<evidence type="ECO:0000256" key="1">
    <source>
        <dbReference type="ARBA" id="ARBA00004651"/>
    </source>
</evidence>
<evidence type="ECO:0000256" key="4">
    <source>
        <dbReference type="ARBA" id="ARBA00022692"/>
    </source>
</evidence>
<dbReference type="Proteomes" id="UP000008947">
    <property type="component" value="Unassembled WGS sequence"/>
</dbReference>
<evidence type="ECO:0000313" key="9">
    <source>
        <dbReference type="EMBL" id="EJF79243.1"/>
    </source>
</evidence>
<dbReference type="EMBL" id="AILU01000023">
    <property type="protein sequence ID" value="EJF79243.1"/>
    <property type="molecule type" value="Genomic_DNA"/>
</dbReference>
<dbReference type="InterPro" id="IPR011701">
    <property type="entry name" value="MFS"/>
</dbReference>
<comment type="subcellular location">
    <subcellularLocation>
        <location evidence="1">Cell membrane</location>
        <topology evidence="1">Multi-pass membrane protein</topology>
    </subcellularLocation>
</comment>
<feature type="transmembrane region" description="Helical" evidence="7">
    <location>
        <begin position="121"/>
        <end position="144"/>
    </location>
</feature>
<dbReference type="CDD" id="cd06173">
    <property type="entry name" value="MFS_MefA_like"/>
    <property type="match status" value="1"/>
</dbReference>
<feature type="domain" description="Phospholipid/glycerol acyltransferase" evidence="8">
    <location>
        <begin position="467"/>
        <end position="581"/>
    </location>
</feature>
<dbReference type="eggNOG" id="COG0204">
    <property type="taxonomic scope" value="Bacteria"/>
</dbReference>
<feature type="transmembrane region" description="Helical" evidence="7">
    <location>
        <begin position="185"/>
        <end position="207"/>
    </location>
</feature>
<proteinExistence type="predicted"/>
<evidence type="ECO:0000256" key="6">
    <source>
        <dbReference type="ARBA" id="ARBA00023136"/>
    </source>
</evidence>
<name>J0YVW0_9HYPH</name>
<protein>
    <recommendedName>
        <fullName evidence="8">Phospholipid/glycerol acyltransferase domain-containing protein</fullName>
    </recommendedName>
</protein>
<dbReference type="GO" id="GO:0005886">
    <property type="term" value="C:plasma membrane"/>
    <property type="evidence" value="ECO:0007669"/>
    <property type="project" value="UniProtKB-SubCell"/>
</dbReference>
<feature type="transmembrane region" description="Helical" evidence="7">
    <location>
        <begin position="382"/>
        <end position="407"/>
    </location>
</feature>
<organism evidence="9 10">
    <name type="scientific">Candidatus Bartonella washoeensis Sb944nv</name>
    <dbReference type="NCBI Taxonomy" id="1094563"/>
    <lineage>
        <taxon>Bacteria</taxon>
        <taxon>Pseudomonadati</taxon>
        <taxon>Pseudomonadota</taxon>
        <taxon>Alphaproteobacteria</taxon>
        <taxon>Hyphomicrobiales</taxon>
        <taxon>Bartonellaceae</taxon>
        <taxon>Bartonella</taxon>
    </lineage>
</organism>
<sequence length="644" mass="71445">MNKKKSTPAKNFLTADNRSFLLSSRAFAPLFWSQFFSAFNDNFVKNTLIFLIVTCDSLEYQASLISLTNGVFSLPHLLFAATGGQLADSFSKAKVARLIKFFTLFIALAAAISLLLSSISLLMICLFLFSSASALFGPLKYAVLPDHIAKSHLPRANAWLEAATFLSILLGTLWAGLIFDFQNQLQIIPALIIIILALLSWATSCFMPENIPAQSTPIVDRNIIRATTSILKSCIQEKRLLIASLIVSWFWFIGATLLSATPILTASLNCLAHGTIMFFMVFSIFGAIGSAIVAWLSAERINLLLPAIGVFVFGAVCIDLSVVIRGLPPELKVKTIVDFFSHPQLLHIIFDFALAAISATFLAIPGFAALQAWAKPNKRARVIAANNILNATIMVIGAAIITFAQYLGTSLDMIILILGISSLIAAIIILKYLPTNPFSDFTFILLRLFFRLEIKGIDNLSKSGKFPILIFNHVSFLDSLLALAVCETTNLHNPVIIIDTNTAKIWWIRPFLKYTNAFPLDLTNPFANRHLIRTAQGKPLVIFPEVGDIIVNKDLMKVYERAAMIVDKTKTKVAPIKICGLEYSFFSRPSKIHVRRKLFPKIYIIVHEPFDLNIDTNLKSRTRRKAVGNQLYRIMSDMVFKTSG</sequence>
<dbReference type="PANTHER" id="PTHR43266">
    <property type="entry name" value="MACROLIDE-EFFLUX PROTEIN"/>
    <property type="match status" value="1"/>
</dbReference>
<dbReference type="PANTHER" id="PTHR43266:SF2">
    <property type="entry name" value="MAJOR FACILITATOR SUPERFAMILY (MFS) PROFILE DOMAIN-CONTAINING PROTEIN"/>
    <property type="match status" value="1"/>
</dbReference>
<feature type="transmembrane region" description="Helical" evidence="7">
    <location>
        <begin position="303"/>
        <end position="324"/>
    </location>
</feature>
<evidence type="ECO:0000256" key="7">
    <source>
        <dbReference type="SAM" id="Phobius"/>
    </source>
</evidence>
<dbReference type="GO" id="GO:0016746">
    <property type="term" value="F:acyltransferase activity"/>
    <property type="evidence" value="ECO:0007669"/>
    <property type="project" value="InterPro"/>
</dbReference>
<keyword evidence="6 7" id="KW-0472">Membrane</keyword>
<keyword evidence="5 7" id="KW-1133">Transmembrane helix</keyword>
<dbReference type="SUPFAM" id="SSF69593">
    <property type="entry name" value="Glycerol-3-phosphate (1)-acyltransferase"/>
    <property type="match status" value="1"/>
</dbReference>
<keyword evidence="3" id="KW-1003">Cell membrane</keyword>
<dbReference type="Gene3D" id="1.20.1250.20">
    <property type="entry name" value="MFS general substrate transporter like domains"/>
    <property type="match status" value="1"/>
</dbReference>
<dbReference type="HOGENOM" id="CLU_029603_0_0_5"/>
<keyword evidence="2" id="KW-0813">Transport</keyword>
<reference evidence="9 10" key="1">
    <citation type="submission" date="2012-03" db="EMBL/GenBank/DDBJ databases">
        <title>The Genome Sequence of Bartonella washoensis Sb944nv.</title>
        <authorList>
            <consortium name="The Broad Institute Genome Sequencing Platform"/>
            <consortium name="The Broad Institute Genome Sequencing Center for Infectious Disease"/>
            <person name="Feldgarden M."/>
            <person name="Kirby J."/>
            <person name="Kosoy M."/>
            <person name="Birtles R."/>
            <person name="Probert W.S."/>
            <person name="Chiaraviglio L."/>
            <person name="Young S.K."/>
            <person name="Zeng Q."/>
            <person name="Gargeya S."/>
            <person name="Fitzgerald M."/>
            <person name="Haas B."/>
            <person name="Abouelleil A."/>
            <person name="Alvarado L."/>
            <person name="Arachchi H.M."/>
            <person name="Berlin A."/>
            <person name="Chapman S.B."/>
            <person name="Gearin G."/>
            <person name="Goldberg J."/>
            <person name="Griggs A."/>
            <person name="Gujja S."/>
            <person name="Hansen M."/>
            <person name="Heiman D."/>
            <person name="Howarth C."/>
            <person name="Larimer J."/>
            <person name="Lui A."/>
            <person name="MacDonald P.J.P."/>
            <person name="McCowen C."/>
            <person name="Montmayeur A."/>
            <person name="Murphy C."/>
            <person name="Neiman D."/>
            <person name="Pearson M."/>
            <person name="Priest M."/>
            <person name="Roberts A."/>
            <person name="Saif S."/>
            <person name="Shea T."/>
            <person name="Sisk P."/>
            <person name="Stolte C."/>
            <person name="Sykes S."/>
            <person name="Wortman J."/>
            <person name="Nusbaum C."/>
            <person name="Birren B."/>
        </authorList>
    </citation>
    <scope>NUCLEOTIDE SEQUENCE [LARGE SCALE GENOMIC DNA]</scope>
    <source>
        <strain evidence="9 10">Sb944nv</strain>
    </source>
</reference>
<keyword evidence="10" id="KW-1185">Reference proteome</keyword>
<dbReference type="SUPFAM" id="SSF103473">
    <property type="entry name" value="MFS general substrate transporter"/>
    <property type="match status" value="1"/>
</dbReference>
<dbReference type="InterPro" id="IPR002123">
    <property type="entry name" value="Plipid/glycerol_acylTrfase"/>
</dbReference>
<gene>
    <name evidence="9" type="ORF">MCQ_00784</name>
</gene>
<evidence type="ECO:0000256" key="5">
    <source>
        <dbReference type="ARBA" id="ARBA00022989"/>
    </source>
</evidence>
<accession>J0YVW0</accession>
<dbReference type="Pfam" id="PF01553">
    <property type="entry name" value="Acyltransferase"/>
    <property type="match status" value="1"/>
</dbReference>
<evidence type="ECO:0000256" key="3">
    <source>
        <dbReference type="ARBA" id="ARBA00022475"/>
    </source>
</evidence>
<dbReference type="Pfam" id="PF07690">
    <property type="entry name" value="MFS_1"/>
    <property type="match status" value="1"/>
</dbReference>
<dbReference type="RefSeq" id="WP_006923665.1">
    <property type="nucleotide sequence ID" value="NZ_JH725023.1"/>
</dbReference>
<feature type="transmembrane region" description="Helical" evidence="7">
    <location>
        <begin position="413"/>
        <end position="433"/>
    </location>
</feature>
<feature type="transmembrane region" description="Helical" evidence="7">
    <location>
        <begin position="98"/>
        <end position="115"/>
    </location>
</feature>
<dbReference type="InterPro" id="IPR036259">
    <property type="entry name" value="MFS_trans_sf"/>
</dbReference>
<dbReference type="PATRIC" id="fig|1094563.3.peg.894"/>
<dbReference type="AlphaFoldDB" id="J0YVW0"/>
<evidence type="ECO:0000259" key="8">
    <source>
        <dbReference type="SMART" id="SM00563"/>
    </source>
</evidence>
<dbReference type="GO" id="GO:0022857">
    <property type="term" value="F:transmembrane transporter activity"/>
    <property type="evidence" value="ECO:0007669"/>
    <property type="project" value="InterPro"/>
</dbReference>
<evidence type="ECO:0000313" key="10">
    <source>
        <dbReference type="Proteomes" id="UP000008947"/>
    </source>
</evidence>
<comment type="caution">
    <text evidence="9">The sequence shown here is derived from an EMBL/GenBank/DDBJ whole genome shotgun (WGS) entry which is preliminary data.</text>
</comment>
<feature type="transmembrane region" description="Helical" evidence="7">
    <location>
        <begin position="344"/>
        <end position="370"/>
    </location>
</feature>
<feature type="transmembrane region" description="Helical" evidence="7">
    <location>
        <begin position="156"/>
        <end position="179"/>
    </location>
</feature>
<dbReference type="SMART" id="SM00563">
    <property type="entry name" value="PlsC"/>
    <property type="match status" value="1"/>
</dbReference>
<keyword evidence="4 7" id="KW-0812">Transmembrane</keyword>
<dbReference type="CDD" id="cd07989">
    <property type="entry name" value="LPLAT_AGPAT-like"/>
    <property type="match status" value="1"/>
</dbReference>
<feature type="transmembrane region" description="Helical" evidence="7">
    <location>
        <begin position="240"/>
        <end position="264"/>
    </location>
</feature>
<feature type="transmembrane region" description="Helical" evidence="7">
    <location>
        <begin position="276"/>
        <end position="296"/>
    </location>
</feature>
<evidence type="ECO:0000256" key="2">
    <source>
        <dbReference type="ARBA" id="ARBA00022448"/>
    </source>
</evidence>